<feature type="transmembrane region" description="Helical" evidence="5">
    <location>
        <begin position="115"/>
        <end position="134"/>
    </location>
</feature>
<keyword evidence="5" id="KW-0812">Transmembrane</keyword>
<feature type="transmembrane region" description="Helical" evidence="5">
    <location>
        <begin position="50"/>
        <end position="70"/>
    </location>
</feature>
<dbReference type="GO" id="GO:0005886">
    <property type="term" value="C:plasma membrane"/>
    <property type="evidence" value="ECO:0007669"/>
    <property type="project" value="TreeGrafter"/>
</dbReference>
<feature type="domain" description="GGDEF" evidence="6">
    <location>
        <begin position="268"/>
        <end position="403"/>
    </location>
</feature>
<evidence type="ECO:0000313" key="7">
    <source>
        <dbReference type="EMBL" id="VDZ57799.1"/>
    </source>
</evidence>
<dbReference type="NCBIfam" id="TIGR00254">
    <property type="entry name" value="GGDEF"/>
    <property type="match status" value="1"/>
</dbReference>
<dbReference type="CDD" id="cd01949">
    <property type="entry name" value="GGDEF"/>
    <property type="match status" value="1"/>
</dbReference>
<dbReference type="KEGG" id="sof:NCTC11214_02567"/>
<dbReference type="Pfam" id="PF17178">
    <property type="entry name" value="MASE5"/>
    <property type="match status" value="1"/>
</dbReference>
<dbReference type="InterPro" id="IPR033444">
    <property type="entry name" value="MASE5"/>
</dbReference>
<accession>A0A3S4DKG7</accession>
<dbReference type="Gene3D" id="3.30.70.270">
    <property type="match status" value="1"/>
</dbReference>
<evidence type="ECO:0000313" key="8">
    <source>
        <dbReference type="Proteomes" id="UP000281391"/>
    </source>
</evidence>
<dbReference type="InterPro" id="IPR029787">
    <property type="entry name" value="Nucleotide_cyclase"/>
</dbReference>
<proteinExistence type="predicted"/>
<dbReference type="GO" id="GO:0043709">
    <property type="term" value="P:cell adhesion involved in single-species biofilm formation"/>
    <property type="evidence" value="ECO:0007669"/>
    <property type="project" value="TreeGrafter"/>
</dbReference>
<dbReference type="GO" id="GO:0052621">
    <property type="term" value="F:diguanylate cyclase activity"/>
    <property type="evidence" value="ECO:0007669"/>
    <property type="project" value="UniProtKB-EC"/>
</dbReference>
<gene>
    <name evidence="7" type="primary">cph2_1</name>
    <name evidence="7" type="ORF">NCTC11214_02567</name>
</gene>
<reference evidence="7 8" key="1">
    <citation type="submission" date="2018-12" db="EMBL/GenBank/DDBJ databases">
        <authorList>
            <consortium name="Pathogen Informatics"/>
        </authorList>
    </citation>
    <scope>NUCLEOTIDE SEQUENCE [LARGE SCALE GENOMIC DNA]</scope>
    <source>
        <strain evidence="7 8">NCTC11214</strain>
    </source>
</reference>
<comment type="catalytic activity">
    <reaction evidence="4">
        <text>2 GTP = 3',3'-c-di-GMP + 2 diphosphate</text>
        <dbReference type="Rhea" id="RHEA:24898"/>
        <dbReference type="ChEBI" id="CHEBI:33019"/>
        <dbReference type="ChEBI" id="CHEBI:37565"/>
        <dbReference type="ChEBI" id="CHEBI:58805"/>
        <dbReference type="EC" id="2.7.7.65"/>
    </reaction>
</comment>
<dbReference type="FunFam" id="3.30.70.270:FF:000001">
    <property type="entry name" value="Diguanylate cyclase domain protein"/>
    <property type="match status" value="1"/>
</dbReference>
<dbReference type="GO" id="GO:1902201">
    <property type="term" value="P:negative regulation of bacterial-type flagellum-dependent cell motility"/>
    <property type="evidence" value="ECO:0007669"/>
    <property type="project" value="TreeGrafter"/>
</dbReference>
<comment type="pathway">
    <text evidence="2">Purine metabolism; 3',5'-cyclic di-GMP biosynthesis.</text>
</comment>
<dbReference type="InterPro" id="IPR000160">
    <property type="entry name" value="GGDEF_dom"/>
</dbReference>
<dbReference type="Pfam" id="PF00990">
    <property type="entry name" value="GGDEF"/>
    <property type="match status" value="1"/>
</dbReference>
<keyword evidence="5" id="KW-0472">Membrane</keyword>
<evidence type="ECO:0000256" key="4">
    <source>
        <dbReference type="ARBA" id="ARBA00034247"/>
    </source>
</evidence>
<feature type="transmembrane region" description="Helical" evidence="5">
    <location>
        <begin position="90"/>
        <end position="109"/>
    </location>
</feature>
<evidence type="ECO:0000256" key="5">
    <source>
        <dbReference type="SAM" id="Phobius"/>
    </source>
</evidence>
<evidence type="ECO:0000256" key="1">
    <source>
        <dbReference type="ARBA" id="ARBA00001946"/>
    </source>
</evidence>
<comment type="cofactor">
    <cofactor evidence="1">
        <name>Mg(2+)</name>
        <dbReference type="ChEBI" id="CHEBI:18420"/>
    </cofactor>
</comment>
<dbReference type="Proteomes" id="UP000281391">
    <property type="component" value="Chromosome"/>
</dbReference>
<feature type="transmembrane region" description="Helical" evidence="5">
    <location>
        <begin position="146"/>
        <end position="165"/>
    </location>
</feature>
<dbReference type="InterPro" id="IPR050469">
    <property type="entry name" value="Diguanylate_Cyclase"/>
</dbReference>
<sequence>MQGPAMPVRIADMTNRAGATTVNGAVLAMSMVMEDKNYSAWVASEKRDSIFHSFGWFLLVNLLVSLFLFFHRFRSTDYDSSADFMQNAPAIVAVSLVSALAYLMLKLLIPRSKRGAWWVLVGCVALLALLWCVVFDHLIDLNAVNLIYPLTVALMFSSLIPFYLSPMLLFLFSVPILSMVIGENIVIRGAFSLVNLASYALILILIYSAKRMLEKWFMLAMERERENQRLIERLSKLAHRDPLTGLSNRRYFNAYFDSVFARESSGVEHFSVILIDVDYFKKYNDHYGHQAGDECLVRLAECFLRCVRRSQDLVARYGGEEFIILLPKSDRREAMAVAERIKTQVAALQIPHAQSGVSPWVSVSQGIAQWRPGVDKERLIASADRALYQAKSQGRSSYQVADG</sequence>
<feature type="transmembrane region" description="Helical" evidence="5">
    <location>
        <begin position="185"/>
        <end position="209"/>
    </location>
</feature>
<dbReference type="EMBL" id="LR134117">
    <property type="protein sequence ID" value="VDZ57799.1"/>
    <property type="molecule type" value="Genomic_DNA"/>
</dbReference>
<dbReference type="SMART" id="SM00267">
    <property type="entry name" value="GGDEF"/>
    <property type="match status" value="1"/>
</dbReference>
<dbReference type="PANTHER" id="PTHR45138:SF9">
    <property type="entry name" value="DIGUANYLATE CYCLASE DGCM-RELATED"/>
    <property type="match status" value="1"/>
</dbReference>
<evidence type="ECO:0000259" key="6">
    <source>
        <dbReference type="PROSITE" id="PS50887"/>
    </source>
</evidence>
<keyword evidence="5" id="KW-1133">Transmembrane helix</keyword>
<dbReference type="AlphaFoldDB" id="A0A3S4DKG7"/>
<evidence type="ECO:0000256" key="3">
    <source>
        <dbReference type="ARBA" id="ARBA00012528"/>
    </source>
</evidence>
<dbReference type="PROSITE" id="PS50887">
    <property type="entry name" value="GGDEF"/>
    <property type="match status" value="1"/>
</dbReference>
<dbReference type="SUPFAM" id="SSF55073">
    <property type="entry name" value="Nucleotide cyclase"/>
    <property type="match status" value="1"/>
</dbReference>
<dbReference type="PANTHER" id="PTHR45138">
    <property type="entry name" value="REGULATORY COMPONENTS OF SENSORY TRANSDUCTION SYSTEM"/>
    <property type="match status" value="1"/>
</dbReference>
<protein>
    <recommendedName>
        <fullName evidence="3">diguanylate cyclase</fullName>
        <ecNumber evidence="3">2.7.7.65</ecNumber>
    </recommendedName>
</protein>
<name>A0A3S4DKG7_SEROD</name>
<dbReference type="InterPro" id="IPR043128">
    <property type="entry name" value="Rev_trsase/Diguanyl_cyclase"/>
</dbReference>
<evidence type="ECO:0000256" key="2">
    <source>
        <dbReference type="ARBA" id="ARBA00004665"/>
    </source>
</evidence>
<dbReference type="EC" id="2.7.7.65" evidence="3"/>
<organism evidence="7 8">
    <name type="scientific">Serratia odorifera</name>
    <dbReference type="NCBI Taxonomy" id="618"/>
    <lineage>
        <taxon>Bacteria</taxon>
        <taxon>Pseudomonadati</taxon>
        <taxon>Pseudomonadota</taxon>
        <taxon>Gammaproteobacteria</taxon>
        <taxon>Enterobacterales</taxon>
        <taxon>Yersiniaceae</taxon>
        <taxon>Serratia</taxon>
    </lineage>
</organism>